<dbReference type="PaxDb" id="435590-BVU_3398"/>
<accession>A6L5R0</accession>
<dbReference type="HOGENOM" id="CLU_2300088_0_0_10"/>
<gene>
    <name evidence="1" type="ordered locus">BVU_3398</name>
</gene>
<dbReference type="PATRIC" id="fig|435590.9.peg.3496"/>
<dbReference type="eggNOG" id="ENOG50329HK">
    <property type="taxonomic scope" value="Bacteria"/>
</dbReference>
<protein>
    <submittedName>
        <fullName evidence="1">Uncharacterized protein</fullName>
    </submittedName>
</protein>
<proteinExistence type="predicted"/>
<organism evidence="1 2">
    <name type="scientific">Phocaeicola vulgatus (strain ATCC 8482 / DSM 1447 / JCM 5826 / CCUG 4940 / NBRC 14291 / NCTC 11154)</name>
    <name type="common">Bacteroides vulgatus</name>
    <dbReference type="NCBI Taxonomy" id="435590"/>
    <lineage>
        <taxon>Bacteria</taxon>
        <taxon>Pseudomonadati</taxon>
        <taxon>Bacteroidota</taxon>
        <taxon>Bacteroidia</taxon>
        <taxon>Bacteroidales</taxon>
        <taxon>Bacteroidaceae</taxon>
        <taxon>Phocaeicola</taxon>
    </lineage>
</organism>
<dbReference type="KEGG" id="bvu:BVU_3398"/>
<dbReference type="EMBL" id="CP000139">
    <property type="protein sequence ID" value="ABR41024.1"/>
    <property type="molecule type" value="Genomic_DNA"/>
</dbReference>
<dbReference type="STRING" id="435590.BVU_3398"/>
<evidence type="ECO:0000313" key="2">
    <source>
        <dbReference type="Proteomes" id="UP000002861"/>
    </source>
</evidence>
<reference evidence="1 2" key="1">
    <citation type="journal article" date="2007" name="PLoS Biol.">
        <title>Evolution of symbiotic bacteria in the distal human intestine.</title>
        <authorList>
            <person name="Xu J."/>
            <person name="Mahowald M.A."/>
            <person name="Ley R.E."/>
            <person name="Lozupone C.A."/>
            <person name="Hamady M."/>
            <person name="Martens E.C."/>
            <person name="Henrissat B."/>
            <person name="Coutinho P.M."/>
            <person name="Minx P."/>
            <person name="Latreille P."/>
            <person name="Cordum H."/>
            <person name="Van Brunt A."/>
            <person name="Kim K."/>
            <person name="Fulton R.S."/>
            <person name="Fulton L.A."/>
            <person name="Clifton S.W."/>
            <person name="Wilson R.K."/>
            <person name="Knight R.D."/>
            <person name="Gordon J.I."/>
        </authorList>
    </citation>
    <scope>NUCLEOTIDE SEQUENCE [LARGE SCALE GENOMIC DNA]</scope>
    <source>
        <strain evidence="2">ATCC 8482 / DSM 1447 / JCM 5826 / CCUG 4940 / NBRC 14291 / NCTC 11154</strain>
    </source>
</reference>
<dbReference type="RefSeq" id="WP_012055679.1">
    <property type="nucleotide sequence ID" value="NC_009614.1"/>
</dbReference>
<dbReference type="BioCyc" id="BVUL435590:G1G59-3523-MONOMER"/>
<dbReference type="AlphaFoldDB" id="A6L5R0"/>
<dbReference type="GeneID" id="5304359"/>
<sequence>MAYKLKDRKEKMFYKGSVYELTLQWDRESLRKCFCGMPPFYAHIRKDGANFAQIDCYSNGDDFSVVPMHPLFEEPEWIVHFLKSDINSIPLQKLLGLLPI</sequence>
<evidence type="ECO:0000313" key="1">
    <source>
        <dbReference type="EMBL" id="ABR41024.1"/>
    </source>
</evidence>
<name>A6L5R0_PHOV8</name>
<dbReference type="Proteomes" id="UP000002861">
    <property type="component" value="Chromosome"/>
</dbReference>